<evidence type="ECO:0000313" key="10">
    <source>
        <dbReference type="EMBL" id="CAD8946057.1"/>
    </source>
</evidence>
<evidence type="ECO:0000256" key="6">
    <source>
        <dbReference type="ARBA" id="ARBA00023136"/>
    </source>
</evidence>
<keyword evidence="4" id="KW-0812">Transmembrane</keyword>
<evidence type="ECO:0000256" key="1">
    <source>
        <dbReference type="ARBA" id="ARBA00004167"/>
    </source>
</evidence>
<evidence type="ECO:0000256" key="3">
    <source>
        <dbReference type="ARBA" id="ARBA00022679"/>
    </source>
</evidence>
<name>A0A6T8JA41_HEMAN</name>
<dbReference type="InterPro" id="IPR007657">
    <property type="entry name" value="Glycosyltransferase_61"/>
</dbReference>
<gene>
    <name evidence="10" type="ORF">HAND00432_LOCUS574</name>
</gene>
<keyword evidence="7" id="KW-0325">Glycoprotein</keyword>
<feature type="signal peptide" evidence="8">
    <location>
        <begin position="1"/>
        <end position="22"/>
    </location>
</feature>
<keyword evidence="2" id="KW-0328">Glycosyltransferase</keyword>
<dbReference type="AlphaFoldDB" id="A0A6T8JA41"/>
<comment type="subcellular location">
    <subcellularLocation>
        <location evidence="1">Membrane</location>
        <topology evidence="1">Single-pass membrane protein</topology>
    </subcellularLocation>
</comment>
<evidence type="ECO:0000256" key="4">
    <source>
        <dbReference type="ARBA" id="ARBA00022692"/>
    </source>
</evidence>
<evidence type="ECO:0000256" key="7">
    <source>
        <dbReference type="ARBA" id="ARBA00023180"/>
    </source>
</evidence>
<dbReference type="PANTHER" id="PTHR20961">
    <property type="entry name" value="GLYCOSYLTRANSFERASE"/>
    <property type="match status" value="1"/>
</dbReference>
<dbReference type="PANTHER" id="PTHR20961:SF38">
    <property type="entry name" value="PROTEIN O-LINKED-MANNOSE BETA-1,4-N-ACETYLGLUCOSAMINYLTRANSFERASE 2"/>
    <property type="match status" value="1"/>
</dbReference>
<keyword evidence="6" id="KW-0472">Membrane</keyword>
<evidence type="ECO:0000256" key="5">
    <source>
        <dbReference type="ARBA" id="ARBA00022989"/>
    </source>
</evidence>
<dbReference type="GO" id="GO:0016757">
    <property type="term" value="F:glycosyltransferase activity"/>
    <property type="evidence" value="ECO:0007669"/>
    <property type="project" value="UniProtKB-KW"/>
</dbReference>
<keyword evidence="3" id="KW-0808">Transferase</keyword>
<proteinExistence type="predicted"/>
<dbReference type="EMBL" id="HBFX01000975">
    <property type="protein sequence ID" value="CAD8946057.1"/>
    <property type="molecule type" value="Transcribed_RNA"/>
</dbReference>
<feature type="domain" description="Glycosyltransferase 61 catalytic" evidence="9">
    <location>
        <begin position="478"/>
        <end position="556"/>
    </location>
</feature>
<protein>
    <recommendedName>
        <fullName evidence="9">Glycosyltransferase 61 catalytic domain-containing protein</fullName>
    </recommendedName>
</protein>
<dbReference type="Pfam" id="PF04577">
    <property type="entry name" value="Glyco_transf_61"/>
    <property type="match status" value="1"/>
</dbReference>
<dbReference type="GO" id="GO:0016020">
    <property type="term" value="C:membrane"/>
    <property type="evidence" value="ECO:0007669"/>
    <property type="project" value="UniProtKB-SubCell"/>
</dbReference>
<reference evidence="10" key="1">
    <citation type="submission" date="2021-01" db="EMBL/GenBank/DDBJ databases">
        <authorList>
            <person name="Corre E."/>
            <person name="Pelletier E."/>
            <person name="Niang G."/>
            <person name="Scheremetjew M."/>
            <person name="Finn R."/>
            <person name="Kale V."/>
            <person name="Holt S."/>
            <person name="Cochrane G."/>
            <person name="Meng A."/>
            <person name="Brown T."/>
            <person name="Cohen L."/>
        </authorList>
    </citation>
    <scope>NUCLEOTIDE SEQUENCE</scope>
    <source>
        <strain evidence="10">CCMP644</strain>
    </source>
</reference>
<evidence type="ECO:0000256" key="2">
    <source>
        <dbReference type="ARBA" id="ARBA00022676"/>
    </source>
</evidence>
<keyword evidence="5" id="KW-1133">Transmembrane helix</keyword>
<evidence type="ECO:0000259" key="9">
    <source>
        <dbReference type="Pfam" id="PF04577"/>
    </source>
</evidence>
<sequence>MRTLHTLALAFCLGSCTAPTSGCSTDEWFATVILEGLRGGFFLDVSGTACSRSIFLEKELGWGGLCVQQTSGIQLQGSGRSCTVVNATSATSSQVVHKYDVPKVVDYMSLGGNERESLSFLRPFPFSSHEVRVLTVRRRLECLDTKDPDSVNALLVSKNYTKVATNSVTLGGRESGGACEDLYVHQTHLEVLALNNPGIRDELTSVLWPCCWPRRKPNCMSREDSRKGGAGADVHCDSAMPPPEQPSLVCEARRPRSAECDAQSYSCKRYGDLTQYCTHANSLCFVGGSLRVLSAAQSGPVPTADVLSDRFLHFDADPFFTSPFPFRAMLPPARFMHPRRVEELRVEWLEGMSAVTGVDSAQYNLYHFASHILLLFGYRQREGPDYHAILESNATPFTRALIFGRRSDWTDWQRNIMWIATGLSESDVTFDDTHSGLGNVCFREAVVGGQTLTLFQGPFDAQIWRRIIEQSYGVVLERRDVVIFRREHSRVLVNADDVRSLTQRVFGEERVREVSFWQEVPFVKQLETMSKAAVLISTHGSNSNHAIYMPAGGVVIEIVGVKADYLLAERISLSSGVFHFRHTVDNRELLHGTPWLDTSSPECYGSAQCAAAVKSADLNVDIGDLEKTLLVARNIAL</sequence>
<organism evidence="10">
    <name type="scientific">Hemiselmis andersenii</name>
    <name type="common">Cryptophyte alga</name>
    <dbReference type="NCBI Taxonomy" id="464988"/>
    <lineage>
        <taxon>Eukaryota</taxon>
        <taxon>Cryptophyceae</taxon>
        <taxon>Cryptomonadales</taxon>
        <taxon>Hemiselmidaceae</taxon>
        <taxon>Hemiselmis</taxon>
    </lineage>
</organism>
<dbReference type="InterPro" id="IPR049625">
    <property type="entry name" value="Glyco_transf_61_cat"/>
</dbReference>
<feature type="chain" id="PRO_5030159787" description="Glycosyltransferase 61 catalytic domain-containing protein" evidence="8">
    <location>
        <begin position="23"/>
        <end position="637"/>
    </location>
</feature>
<accession>A0A6T8JA41</accession>
<evidence type="ECO:0000256" key="8">
    <source>
        <dbReference type="SAM" id="SignalP"/>
    </source>
</evidence>
<keyword evidence="8" id="KW-0732">Signal</keyword>